<evidence type="ECO:0000313" key="5">
    <source>
        <dbReference type="Proteomes" id="UP000030185"/>
    </source>
</evidence>
<keyword evidence="1" id="KW-0175">Coiled coil</keyword>
<feature type="compositionally biased region" description="Basic and acidic residues" evidence="2">
    <location>
        <begin position="7"/>
        <end position="39"/>
    </location>
</feature>
<evidence type="ECO:0000313" key="4">
    <source>
        <dbReference type="EMBL" id="GAL85607.1"/>
    </source>
</evidence>
<dbReference type="AlphaFoldDB" id="A0A098LGN2"/>
<dbReference type="STRING" id="153721.MYP_2836"/>
<keyword evidence="3" id="KW-0812">Transmembrane</keyword>
<feature type="compositionally biased region" description="Basic and acidic residues" evidence="2">
    <location>
        <begin position="51"/>
        <end position="97"/>
    </location>
</feature>
<keyword evidence="5" id="KW-1185">Reference proteome</keyword>
<comment type="caution">
    <text evidence="4">The sequence shown here is derived from an EMBL/GenBank/DDBJ whole genome shotgun (WGS) entry which is preliminary data.</text>
</comment>
<name>A0A098LGN2_9BACT</name>
<accession>A0A098LGN2</accession>
<evidence type="ECO:0000256" key="1">
    <source>
        <dbReference type="SAM" id="Coils"/>
    </source>
</evidence>
<proteinExistence type="predicted"/>
<sequence>MRPVKKKPADPNDKKNQAASSDVKKETKIESKKTDEIKFDSAPVVQSESTPFEKVEASQEPKVEAKPEVKAIVKPEPKETKPEVKSKPEKAKKESKPKSNGGGTDFVKVASLITNVLLIGALAFFIYSKMDQAKVAEAELQSTTETFKADINGKLAEITRLQDSLKIVIAEKQKLGLELSEERAKLAELDDLKSQLQNKQLSINQLNKKLSNFKKDYIMASASLQSLSAENKHLQYEKETLYKQLQEKDDSIKALVNEKVELAEKVSVASALKVESVHITALGHGGKELKQAPAYKAMVVQQVKMSISLAQNDLAQGKKEIYMRFIEPGGATLFEGDKTFLVNGKKTFYTDKQTLDLENSRSTGFLYMKGSRYKPGKYTIEFYCDGRKIGVGALTLSK</sequence>
<feature type="coiled-coil region" evidence="1">
    <location>
        <begin position="172"/>
        <end position="265"/>
    </location>
</feature>
<feature type="transmembrane region" description="Helical" evidence="3">
    <location>
        <begin position="106"/>
        <end position="127"/>
    </location>
</feature>
<reference evidence="4 5" key="1">
    <citation type="submission" date="2014-09" db="EMBL/GenBank/DDBJ databases">
        <title>Sporocytophaga myxococcoides PG-01 genome sequencing.</title>
        <authorList>
            <person name="Liu L."/>
            <person name="Gao P.J."/>
            <person name="Chen G.J."/>
            <person name="Wang L.S."/>
        </authorList>
    </citation>
    <scope>NUCLEOTIDE SEQUENCE [LARGE SCALE GENOMIC DNA]</scope>
    <source>
        <strain evidence="4 5">PG-01</strain>
    </source>
</reference>
<evidence type="ECO:0000256" key="3">
    <source>
        <dbReference type="SAM" id="Phobius"/>
    </source>
</evidence>
<protein>
    <submittedName>
        <fullName evidence="4">Uncharacterized protein</fullName>
    </submittedName>
</protein>
<feature type="region of interest" description="Disordered" evidence="2">
    <location>
        <begin position="1"/>
        <end position="101"/>
    </location>
</feature>
<gene>
    <name evidence="4" type="ORF">MYP_2836</name>
</gene>
<evidence type="ECO:0000256" key="2">
    <source>
        <dbReference type="SAM" id="MobiDB-lite"/>
    </source>
</evidence>
<keyword evidence="3" id="KW-0472">Membrane</keyword>
<keyword evidence="3" id="KW-1133">Transmembrane helix</keyword>
<dbReference type="EMBL" id="BBLT01000005">
    <property type="protein sequence ID" value="GAL85607.1"/>
    <property type="molecule type" value="Genomic_DNA"/>
</dbReference>
<dbReference type="eggNOG" id="COG1196">
    <property type="taxonomic scope" value="Bacteria"/>
</dbReference>
<dbReference type="Proteomes" id="UP000030185">
    <property type="component" value="Unassembled WGS sequence"/>
</dbReference>
<organism evidence="4 5">
    <name type="scientific">Sporocytophaga myxococcoides</name>
    <dbReference type="NCBI Taxonomy" id="153721"/>
    <lineage>
        <taxon>Bacteria</taxon>
        <taxon>Pseudomonadati</taxon>
        <taxon>Bacteroidota</taxon>
        <taxon>Cytophagia</taxon>
        <taxon>Cytophagales</taxon>
        <taxon>Cytophagaceae</taxon>
        <taxon>Sporocytophaga</taxon>
    </lineage>
</organism>